<dbReference type="EMBL" id="JBJXBP010000004">
    <property type="protein sequence ID" value="KAL3835207.1"/>
    <property type="molecule type" value="Genomic_DNA"/>
</dbReference>
<name>A0ABD3TFV3_9LAMI</name>
<feature type="region of interest" description="Disordered" evidence="1">
    <location>
        <begin position="44"/>
        <end position="64"/>
    </location>
</feature>
<feature type="region of interest" description="Disordered" evidence="1">
    <location>
        <begin position="85"/>
        <end position="266"/>
    </location>
</feature>
<dbReference type="SUPFAM" id="SSF46689">
    <property type="entry name" value="Homeodomain-like"/>
    <property type="match status" value="1"/>
</dbReference>
<feature type="compositionally biased region" description="Basic and acidic residues" evidence="1">
    <location>
        <begin position="154"/>
        <end position="170"/>
    </location>
</feature>
<dbReference type="PANTHER" id="PTHR47430">
    <property type="entry name" value="GB|AAC33480.1"/>
    <property type="match status" value="1"/>
</dbReference>
<feature type="compositionally biased region" description="Polar residues" evidence="1">
    <location>
        <begin position="248"/>
        <end position="258"/>
    </location>
</feature>
<dbReference type="AlphaFoldDB" id="A0ABD3TFV3"/>
<feature type="compositionally biased region" description="Basic residues" evidence="1">
    <location>
        <begin position="127"/>
        <end position="136"/>
    </location>
</feature>
<reference evidence="3 4" key="1">
    <citation type="submission" date="2024-12" db="EMBL/GenBank/DDBJ databases">
        <title>The unique morphological basis and parallel evolutionary history of personate flowers in Penstemon.</title>
        <authorList>
            <person name="Depatie T.H."/>
            <person name="Wessinger C.A."/>
        </authorList>
    </citation>
    <scope>NUCLEOTIDE SEQUENCE [LARGE SCALE GENOMIC DNA]</scope>
    <source>
        <strain evidence="3">WTNN_2</strain>
        <tissue evidence="3">Leaf</tissue>
    </source>
</reference>
<proteinExistence type="predicted"/>
<dbReference type="Pfam" id="PF13921">
    <property type="entry name" value="Myb_DNA-bind_6"/>
    <property type="match status" value="1"/>
</dbReference>
<sequence length="577" mass="67135">MKKHKKDKEIKINKGTENEVVKKGSSKGKLIGVHDENCNGDAVDIADRKKKQRDKNKEANQVMDIEVNEGKERLEEESIFEMKRDKKANKEKKSQGVMRDPKDVEIEVGGKEDGTFSEDREVVGKVERKKRKRDRKRDKDDGSTESPTVYNEQFLKKIGEGDHNDDAAEKVKRKKKKKKRAKNDDGDLATPLQENVPENVEGSIRATMNDGNVTKKRKRKKNSSTNENLKDDSSVAQKGKKKRAKSVENVSSDATPNKSSKKVRFSDEVEVFRLPDDSNTTKENDNKEDNLVRGKRFTKKEDEIVKEAVFKYIKEHDLGEEGLNMVLNSSKHRQLIGCWKEIATAIPYRPYSAIYFRAQVLFRRSENRNWTAEEFELVRKWHAIHGNNWKPLEAELGKHRQHVKEAWRRIRLPNLKKGHWSQKEYQGLFDLVNIDLQMKVDEDEEKKSKHGMLKDNISWTAISDKLSTRTHVSCCTKWYKQLTSPMVEQGVWAHTDDYRLLSILYRLDANCLEDVDWDYLLDDKDGDVCRKRWNEMVLHVGHHGNKSFAEQVEVLAQRYCPHLLEAREAWDNKPRVP</sequence>
<feature type="compositionally biased region" description="Basic residues" evidence="1">
    <location>
        <begin position="171"/>
        <end position="181"/>
    </location>
</feature>
<dbReference type="Proteomes" id="UP001634393">
    <property type="component" value="Unassembled WGS sequence"/>
</dbReference>
<dbReference type="SMART" id="SM00717">
    <property type="entry name" value="SANT"/>
    <property type="match status" value="3"/>
</dbReference>
<comment type="caution">
    <text evidence="3">The sequence shown here is derived from an EMBL/GenBank/DDBJ whole genome shotgun (WGS) entry which is preliminary data.</text>
</comment>
<dbReference type="InterPro" id="IPR009057">
    <property type="entry name" value="Homeodomain-like_sf"/>
</dbReference>
<evidence type="ECO:0000313" key="4">
    <source>
        <dbReference type="Proteomes" id="UP001634393"/>
    </source>
</evidence>
<keyword evidence="4" id="KW-1185">Reference proteome</keyword>
<accession>A0ABD3TFV3</accession>
<dbReference type="PANTHER" id="PTHR47430:SF4">
    <property type="entry name" value="GB|AAC33480.1"/>
    <property type="match status" value="1"/>
</dbReference>
<protein>
    <recommendedName>
        <fullName evidence="2">Myb-like domain-containing protein</fullName>
    </recommendedName>
</protein>
<dbReference type="Gene3D" id="1.10.10.60">
    <property type="entry name" value="Homeodomain-like"/>
    <property type="match status" value="1"/>
</dbReference>
<evidence type="ECO:0000313" key="3">
    <source>
        <dbReference type="EMBL" id="KAL3835207.1"/>
    </source>
</evidence>
<organism evidence="3 4">
    <name type="scientific">Penstemon smallii</name>
    <dbReference type="NCBI Taxonomy" id="265156"/>
    <lineage>
        <taxon>Eukaryota</taxon>
        <taxon>Viridiplantae</taxon>
        <taxon>Streptophyta</taxon>
        <taxon>Embryophyta</taxon>
        <taxon>Tracheophyta</taxon>
        <taxon>Spermatophyta</taxon>
        <taxon>Magnoliopsida</taxon>
        <taxon>eudicotyledons</taxon>
        <taxon>Gunneridae</taxon>
        <taxon>Pentapetalae</taxon>
        <taxon>asterids</taxon>
        <taxon>lamiids</taxon>
        <taxon>Lamiales</taxon>
        <taxon>Plantaginaceae</taxon>
        <taxon>Cheloneae</taxon>
        <taxon>Penstemon</taxon>
    </lineage>
</organism>
<evidence type="ECO:0000259" key="2">
    <source>
        <dbReference type="PROSITE" id="PS50090"/>
    </source>
</evidence>
<evidence type="ECO:0000256" key="1">
    <source>
        <dbReference type="SAM" id="MobiDB-lite"/>
    </source>
</evidence>
<feature type="compositionally biased region" description="Basic and acidic residues" evidence="1">
    <location>
        <begin position="91"/>
        <end position="126"/>
    </location>
</feature>
<dbReference type="InterPro" id="IPR001005">
    <property type="entry name" value="SANT/Myb"/>
</dbReference>
<feature type="domain" description="Myb-like" evidence="2">
    <location>
        <begin position="412"/>
        <end position="482"/>
    </location>
</feature>
<gene>
    <name evidence="3" type="ORF">ACJIZ3_009943</name>
</gene>
<dbReference type="PROSITE" id="PS50090">
    <property type="entry name" value="MYB_LIKE"/>
    <property type="match status" value="2"/>
</dbReference>
<feature type="domain" description="Myb-like" evidence="2">
    <location>
        <begin position="484"/>
        <end position="537"/>
    </location>
</feature>